<keyword evidence="3" id="KW-1185">Reference proteome</keyword>
<comment type="caution">
    <text evidence="2">The sequence shown here is derived from an EMBL/GenBank/DDBJ whole genome shotgun (WGS) entry which is preliminary data.</text>
</comment>
<accession>A0AAQ4EUD1</accession>
<gene>
    <name evidence="2" type="ORF">V5799_020272</name>
</gene>
<evidence type="ECO:0000256" key="1">
    <source>
        <dbReference type="SAM" id="MobiDB-lite"/>
    </source>
</evidence>
<name>A0AAQ4EUD1_AMBAM</name>
<proteinExistence type="predicted"/>
<sequence length="197" mass="22860">MKKLTTSRPLHSNYLNSVFGSNNNYLPAICLLRWRTCVRPSTTISECRTPNHASKEQPHMSRRRRRLQDVLPPVEQTIDECWDCRVDFQLATRPVAHEGCENDSYDASLFSIPVCRMYQQPCKSRTPMALHIGTHNKGQLWNPPVQPPLYGASAVREETVRGFCEKLFAHKSDLDEHLHLKPARRRRFKHPSCPTWK</sequence>
<evidence type="ECO:0000313" key="3">
    <source>
        <dbReference type="Proteomes" id="UP001321473"/>
    </source>
</evidence>
<dbReference type="Proteomes" id="UP001321473">
    <property type="component" value="Unassembled WGS sequence"/>
</dbReference>
<reference evidence="2 3" key="1">
    <citation type="journal article" date="2023" name="Arcadia Sci">
        <title>De novo assembly of a long-read Amblyomma americanum tick genome.</title>
        <authorList>
            <person name="Chou S."/>
            <person name="Poskanzer K.E."/>
            <person name="Rollins M."/>
            <person name="Thuy-Boun P.S."/>
        </authorList>
    </citation>
    <scope>NUCLEOTIDE SEQUENCE [LARGE SCALE GENOMIC DNA]</scope>
    <source>
        <strain evidence="2">F_SG_1</strain>
        <tissue evidence="2">Salivary glands</tissue>
    </source>
</reference>
<feature type="region of interest" description="Disordered" evidence="1">
    <location>
        <begin position="46"/>
        <end position="65"/>
    </location>
</feature>
<dbReference type="AlphaFoldDB" id="A0AAQ4EUD1"/>
<evidence type="ECO:0000313" key="2">
    <source>
        <dbReference type="EMBL" id="KAK8778386.1"/>
    </source>
</evidence>
<organism evidence="2 3">
    <name type="scientific">Amblyomma americanum</name>
    <name type="common">Lone star tick</name>
    <dbReference type="NCBI Taxonomy" id="6943"/>
    <lineage>
        <taxon>Eukaryota</taxon>
        <taxon>Metazoa</taxon>
        <taxon>Ecdysozoa</taxon>
        <taxon>Arthropoda</taxon>
        <taxon>Chelicerata</taxon>
        <taxon>Arachnida</taxon>
        <taxon>Acari</taxon>
        <taxon>Parasitiformes</taxon>
        <taxon>Ixodida</taxon>
        <taxon>Ixodoidea</taxon>
        <taxon>Ixodidae</taxon>
        <taxon>Amblyomminae</taxon>
        <taxon>Amblyomma</taxon>
    </lineage>
</organism>
<dbReference type="EMBL" id="JARKHS020010815">
    <property type="protein sequence ID" value="KAK8778386.1"/>
    <property type="molecule type" value="Genomic_DNA"/>
</dbReference>
<protein>
    <submittedName>
        <fullName evidence="2">Uncharacterized protein</fullName>
    </submittedName>
</protein>